<sequence length="189" mass="20514">MNSAHIEDLPSDPEDTIDRYDVATREGTQPERAPKEDYIGQQLSRFSNKAGHAMARFRLGCRRMARKLNCMASHDEVFVGGATGSGVAGEQAAVEDSEDDSEADNESVDSEEADPTFDIIGSSQLPDAPSPTQPTQTTPQKRCARRRDRFDVGSGNVLPTAPGRPRRKKKTWTPNPIPGGGGGEEEESE</sequence>
<dbReference type="AlphaFoldDB" id="A0ABC9D6Q1"/>
<feature type="region of interest" description="Disordered" evidence="1">
    <location>
        <begin position="79"/>
        <end position="189"/>
    </location>
</feature>
<dbReference type="Proteomes" id="UP001497457">
    <property type="component" value="Chromosome 31b"/>
</dbReference>
<feature type="compositionally biased region" description="Acidic residues" evidence="1">
    <location>
        <begin position="93"/>
        <end position="115"/>
    </location>
</feature>
<evidence type="ECO:0000313" key="2">
    <source>
        <dbReference type="EMBL" id="CAL5032543.1"/>
    </source>
</evidence>
<evidence type="ECO:0000313" key="3">
    <source>
        <dbReference type="Proteomes" id="UP001497457"/>
    </source>
</evidence>
<name>A0ABC9D6Q1_9POAL</name>
<dbReference type="EMBL" id="OZ075141">
    <property type="protein sequence ID" value="CAL5032543.1"/>
    <property type="molecule type" value="Genomic_DNA"/>
</dbReference>
<keyword evidence="3" id="KW-1185">Reference proteome</keyword>
<proteinExistence type="predicted"/>
<gene>
    <name evidence="2" type="ORF">URODEC1_LOCUS82324</name>
</gene>
<organism evidence="2 3">
    <name type="scientific">Urochloa decumbens</name>
    <dbReference type="NCBI Taxonomy" id="240449"/>
    <lineage>
        <taxon>Eukaryota</taxon>
        <taxon>Viridiplantae</taxon>
        <taxon>Streptophyta</taxon>
        <taxon>Embryophyta</taxon>
        <taxon>Tracheophyta</taxon>
        <taxon>Spermatophyta</taxon>
        <taxon>Magnoliopsida</taxon>
        <taxon>Liliopsida</taxon>
        <taxon>Poales</taxon>
        <taxon>Poaceae</taxon>
        <taxon>PACMAD clade</taxon>
        <taxon>Panicoideae</taxon>
        <taxon>Panicodae</taxon>
        <taxon>Paniceae</taxon>
        <taxon>Melinidinae</taxon>
        <taxon>Urochloa</taxon>
    </lineage>
</organism>
<reference evidence="2" key="1">
    <citation type="submission" date="2024-10" db="EMBL/GenBank/DDBJ databases">
        <authorList>
            <person name="Ryan C."/>
        </authorList>
    </citation>
    <scope>NUCLEOTIDE SEQUENCE [LARGE SCALE GENOMIC DNA]</scope>
</reference>
<evidence type="ECO:0000256" key="1">
    <source>
        <dbReference type="SAM" id="MobiDB-lite"/>
    </source>
</evidence>
<protein>
    <submittedName>
        <fullName evidence="2">Uncharacterized protein</fullName>
    </submittedName>
</protein>
<accession>A0ABC9D6Q1</accession>